<dbReference type="PROSITE" id="PS50082">
    <property type="entry name" value="WD_REPEATS_2"/>
    <property type="match status" value="1"/>
</dbReference>
<evidence type="ECO:0000313" key="6">
    <source>
        <dbReference type="EMBL" id="CAI8041077.1"/>
    </source>
</evidence>
<dbReference type="Pfam" id="PF00400">
    <property type="entry name" value="WD40"/>
    <property type="match status" value="2"/>
</dbReference>
<dbReference type="AlphaFoldDB" id="A0AA35T596"/>
<dbReference type="InterPro" id="IPR001680">
    <property type="entry name" value="WD40_rpt"/>
</dbReference>
<comment type="similarity">
    <text evidence="3">Belongs to the WD repeat STRAP family.</text>
</comment>
<accession>A0AA35T596</accession>
<comment type="caution">
    <text evidence="6">The sequence shown here is derived from an EMBL/GenBank/DDBJ whole genome shotgun (WGS) entry which is preliminary data.</text>
</comment>
<dbReference type="GO" id="GO:0032797">
    <property type="term" value="C:SMN complex"/>
    <property type="evidence" value="ECO:0007669"/>
    <property type="project" value="TreeGrafter"/>
</dbReference>
<evidence type="ECO:0000256" key="3">
    <source>
        <dbReference type="ARBA" id="ARBA00038394"/>
    </source>
</evidence>
<dbReference type="PROSITE" id="PS50294">
    <property type="entry name" value="WD_REPEATS_REGION"/>
    <property type="match status" value="1"/>
</dbReference>
<dbReference type="SMART" id="SM00320">
    <property type="entry name" value="WD40"/>
    <property type="match status" value="2"/>
</dbReference>
<sequence>MRAMHLAHIRKPTDLLWRVCEIFSDSIFSALSKSFEKVKTVSVPLCYSATLHPSGKWLVTGGDDFKLYKFDYEEEKEVESYKGHFGPVHCVRYSPDGEVYCSGSEDGTIRLWQHSVGKSYGLWRSADEVVASRNNHSNNSSNNRHPCCFLGNSTVYYTQRHHHSQFCTYIRYFKCNQSINQFS</sequence>
<dbReference type="PANTHER" id="PTHR19877">
    <property type="entry name" value="EUKARYOTIC TRANSLATION INITIATION FACTOR 3 SUBUNIT I"/>
    <property type="match status" value="1"/>
</dbReference>
<evidence type="ECO:0000256" key="5">
    <source>
        <dbReference type="PROSITE-ProRule" id="PRU00221"/>
    </source>
</evidence>
<dbReference type="InterPro" id="IPR011047">
    <property type="entry name" value="Quinoprotein_ADH-like_sf"/>
</dbReference>
<keyword evidence="6" id="KW-0808">Transferase</keyword>
<keyword evidence="7" id="KW-1185">Reference proteome</keyword>
<keyword evidence="2" id="KW-0677">Repeat</keyword>
<keyword evidence="1 5" id="KW-0853">WD repeat</keyword>
<name>A0AA35T596_GEOBA</name>
<dbReference type="GO" id="GO:0016301">
    <property type="term" value="F:kinase activity"/>
    <property type="evidence" value="ECO:0007669"/>
    <property type="project" value="UniProtKB-KW"/>
</dbReference>
<evidence type="ECO:0000256" key="4">
    <source>
        <dbReference type="ARBA" id="ARBA00040390"/>
    </source>
</evidence>
<feature type="repeat" description="WD" evidence="5">
    <location>
        <begin position="81"/>
        <end position="113"/>
    </location>
</feature>
<evidence type="ECO:0000313" key="7">
    <source>
        <dbReference type="Proteomes" id="UP001174909"/>
    </source>
</evidence>
<organism evidence="6 7">
    <name type="scientific">Geodia barretti</name>
    <name type="common">Barrett's horny sponge</name>
    <dbReference type="NCBI Taxonomy" id="519541"/>
    <lineage>
        <taxon>Eukaryota</taxon>
        <taxon>Metazoa</taxon>
        <taxon>Porifera</taxon>
        <taxon>Demospongiae</taxon>
        <taxon>Heteroscleromorpha</taxon>
        <taxon>Tetractinellida</taxon>
        <taxon>Astrophorina</taxon>
        <taxon>Geodiidae</taxon>
        <taxon>Geodia</taxon>
    </lineage>
</organism>
<dbReference type="GO" id="GO:0000387">
    <property type="term" value="P:spliceosomal snRNP assembly"/>
    <property type="evidence" value="ECO:0007669"/>
    <property type="project" value="TreeGrafter"/>
</dbReference>
<gene>
    <name evidence="6" type="ORF">GBAR_LOCUS22827</name>
</gene>
<protein>
    <recommendedName>
        <fullName evidence="4">Serine-threonine kinase receptor-associated protein</fullName>
    </recommendedName>
</protein>
<keyword evidence="6" id="KW-0418">Kinase</keyword>
<dbReference type="InterPro" id="IPR015943">
    <property type="entry name" value="WD40/YVTN_repeat-like_dom_sf"/>
</dbReference>
<dbReference type="SUPFAM" id="SSF50998">
    <property type="entry name" value="Quinoprotein alcohol dehydrogenase-like"/>
    <property type="match status" value="1"/>
</dbReference>
<dbReference type="PANTHER" id="PTHR19877:SF13">
    <property type="entry name" value="SERINE-THREONINE KINASE RECEPTOR-ASSOCIATED PROTEIN"/>
    <property type="match status" value="1"/>
</dbReference>
<dbReference type="GO" id="GO:0003723">
    <property type="term" value="F:RNA binding"/>
    <property type="evidence" value="ECO:0007669"/>
    <property type="project" value="TreeGrafter"/>
</dbReference>
<evidence type="ECO:0000256" key="1">
    <source>
        <dbReference type="ARBA" id="ARBA00022574"/>
    </source>
</evidence>
<keyword evidence="6" id="KW-0675">Receptor</keyword>
<dbReference type="EMBL" id="CASHTH010003161">
    <property type="protein sequence ID" value="CAI8041077.1"/>
    <property type="molecule type" value="Genomic_DNA"/>
</dbReference>
<dbReference type="Gene3D" id="2.130.10.10">
    <property type="entry name" value="YVTN repeat-like/Quinoprotein amine dehydrogenase"/>
    <property type="match status" value="1"/>
</dbReference>
<reference evidence="6" key="1">
    <citation type="submission" date="2023-03" db="EMBL/GenBank/DDBJ databases">
        <authorList>
            <person name="Steffen K."/>
            <person name="Cardenas P."/>
        </authorList>
    </citation>
    <scope>NUCLEOTIDE SEQUENCE</scope>
</reference>
<evidence type="ECO:0000256" key="2">
    <source>
        <dbReference type="ARBA" id="ARBA00022737"/>
    </source>
</evidence>
<proteinExistence type="inferred from homology"/>
<dbReference type="Proteomes" id="UP001174909">
    <property type="component" value="Unassembled WGS sequence"/>
</dbReference>